<dbReference type="PROSITE" id="PS50112">
    <property type="entry name" value="PAS"/>
    <property type="match status" value="1"/>
</dbReference>
<dbReference type="InterPro" id="IPR003660">
    <property type="entry name" value="HAMP_dom"/>
</dbReference>
<dbReference type="Gene3D" id="1.10.287.130">
    <property type="match status" value="1"/>
</dbReference>
<accession>A0A367ZUU2</accession>
<dbReference type="InterPro" id="IPR004358">
    <property type="entry name" value="Sig_transdc_His_kin-like_C"/>
</dbReference>
<dbReference type="Gene3D" id="3.30.450.20">
    <property type="entry name" value="PAS domain"/>
    <property type="match status" value="1"/>
</dbReference>
<dbReference type="InterPro" id="IPR005467">
    <property type="entry name" value="His_kinase_dom"/>
</dbReference>
<keyword evidence="7" id="KW-0418">Kinase</keyword>
<evidence type="ECO:0000256" key="1">
    <source>
        <dbReference type="ARBA" id="ARBA00000085"/>
    </source>
</evidence>
<evidence type="ECO:0000256" key="5">
    <source>
        <dbReference type="ARBA" id="ARBA00022679"/>
    </source>
</evidence>
<dbReference type="AlphaFoldDB" id="A0A367ZUU2"/>
<comment type="caution">
    <text evidence="14">The sequence shown here is derived from an EMBL/GenBank/DDBJ whole genome shotgun (WGS) entry which is preliminary data.</text>
</comment>
<feature type="transmembrane region" description="Helical" evidence="10">
    <location>
        <begin position="132"/>
        <end position="154"/>
    </location>
</feature>
<dbReference type="SUPFAM" id="SSF158472">
    <property type="entry name" value="HAMP domain-like"/>
    <property type="match status" value="1"/>
</dbReference>
<dbReference type="PANTHER" id="PTHR43065">
    <property type="entry name" value="SENSOR HISTIDINE KINASE"/>
    <property type="match status" value="1"/>
</dbReference>
<dbReference type="SMART" id="SM00388">
    <property type="entry name" value="HisKA"/>
    <property type="match status" value="1"/>
</dbReference>
<dbReference type="Gene3D" id="6.10.340.10">
    <property type="match status" value="1"/>
</dbReference>
<evidence type="ECO:0000256" key="7">
    <source>
        <dbReference type="ARBA" id="ARBA00022777"/>
    </source>
</evidence>
<keyword evidence="6" id="KW-0547">Nucleotide-binding</keyword>
<sequence>MIGLPPRGLQNALIFYFTCIIVVTSGFFGVVTLSRENVAFFQESFHKSVFLGRTLVEPARRFLTVGDPEDLRRVWEHRLGGLLQVRATVFDAHWAPRWGDPPRRPEGPLPDLATLREMTILPGETGKSSRELIFPIASGGQVIGAVGIGVPEIYPFLRNESLVPVFFSMSVNILLGVGLAIFVAQIILRPLQDLLDGLEAVKRGDFSQRLAITGTGELAQLGEIFNLMVTSLQEKTREALERTRVLDEKVQELWEIYGLTKEMGFSLHLRQILERFLEKAQTLSFSSYGQILLYHPASQTLEAQVETPVFPCISREEYNGLLEKCLQRTEPIEATTRNHTFLLLPLVSGRLVQGILFLGKQGQQKYSEGIRRFLETIAPLGGSLIENARLYNHVVEMKDYVRHVLESVDSGVATLDQDRRLVTSNSSFRQLLGLADAPLDGRPLAEVLHQIGDPAFSERLSRAVSGAASEEAVVTGELRAPGRFALHRPGCEPQVIQVRVHPLRAGEKVIGQVLVLDDLTRLEQIERRMQESEKWAVLGRLAASVAHEIRNPLVAIRGLAEFLGEELPAEQAGHVRVIVGEVDRLNKVVEQLLNLARPETTHLRRVLLRDLLNELLLLIRHEAARHQVEIRSEWLPESVYVNIDPEKMKQAFLNVTLNALQAMERGGVLTIRMKMARSAGLPLLPTAAETVVVEFEDNGAGIPPEHLDQVFEPFFTTRPHGTGLGLAITRKILDLHQGRVTIDSAPGQGTRVRLALPVDSVAGHHEG</sequence>
<keyword evidence="9" id="KW-0902">Two-component regulatory system</keyword>
<evidence type="ECO:0000313" key="15">
    <source>
        <dbReference type="Proteomes" id="UP000252355"/>
    </source>
</evidence>
<dbReference type="Gene3D" id="3.30.450.40">
    <property type="match status" value="1"/>
</dbReference>
<dbReference type="GO" id="GO:0000155">
    <property type="term" value="F:phosphorelay sensor kinase activity"/>
    <property type="evidence" value="ECO:0007669"/>
    <property type="project" value="InterPro"/>
</dbReference>
<name>A0A367ZUU2_9BACT</name>
<feature type="transmembrane region" description="Helical" evidence="10">
    <location>
        <begin position="12"/>
        <end position="33"/>
    </location>
</feature>
<dbReference type="SUPFAM" id="SSF55785">
    <property type="entry name" value="PYP-like sensor domain (PAS domain)"/>
    <property type="match status" value="1"/>
</dbReference>
<evidence type="ECO:0000259" key="11">
    <source>
        <dbReference type="PROSITE" id="PS50109"/>
    </source>
</evidence>
<dbReference type="EC" id="2.7.13.3" evidence="3"/>
<dbReference type="GO" id="GO:0005524">
    <property type="term" value="F:ATP binding"/>
    <property type="evidence" value="ECO:0007669"/>
    <property type="project" value="UniProtKB-KW"/>
</dbReference>
<dbReference type="Gene3D" id="3.30.565.10">
    <property type="entry name" value="Histidine kinase-like ATPase, C-terminal domain"/>
    <property type="match status" value="1"/>
</dbReference>
<proteinExistence type="predicted"/>
<dbReference type="SMART" id="SM00387">
    <property type="entry name" value="HATPase_c"/>
    <property type="match status" value="1"/>
</dbReference>
<dbReference type="Pfam" id="PF08448">
    <property type="entry name" value="PAS_4"/>
    <property type="match status" value="1"/>
</dbReference>
<keyword evidence="10" id="KW-0472">Membrane</keyword>
<evidence type="ECO:0000256" key="3">
    <source>
        <dbReference type="ARBA" id="ARBA00012438"/>
    </source>
</evidence>
<dbReference type="GO" id="GO:0016020">
    <property type="term" value="C:membrane"/>
    <property type="evidence" value="ECO:0007669"/>
    <property type="project" value="UniProtKB-SubCell"/>
</dbReference>
<organism evidence="14 15">
    <name type="scientific">Candidatus Ozemobacter sibiricus</name>
    <dbReference type="NCBI Taxonomy" id="2268124"/>
    <lineage>
        <taxon>Bacteria</taxon>
        <taxon>Candidatus Ozemobacteria</taxon>
        <taxon>Candidatus Ozemobacterales</taxon>
        <taxon>Candidatus Ozemobacteraceae</taxon>
        <taxon>Candidatus Ozemobacter</taxon>
    </lineage>
</organism>
<reference evidence="14 15" key="1">
    <citation type="submission" date="2018-05" db="EMBL/GenBank/DDBJ databases">
        <title>A metagenomic window into the 2 km-deep terrestrial subsurface aquifer revealed taxonomically and functionally diverse microbial community comprising novel uncultured bacterial lineages.</title>
        <authorList>
            <person name="Kadnikov V.V."/>
            <person name="Mardanov A.V."/>
            <person name="Beletsky A.V."/>
            <person name="Banks D."/>
            <person name="Pimenov N.V."/>
            <person name="Frank Y.A."/>
            <person name="Karnachuk O.V."/>
            <person name="Ravin N.V."/>
        </authorList>
    </citation>
    <scope>NUCLEOTIDE SEQUENCE [LARGE SCALE GENOMIC DNA]</scope>
    <source>
        <strain evidence="14">BY5</strain>
    </source>
</reference>
<evidence type="ECO:0000313" key="14">
    <source>
        <dbReference type="EMBL" id="RCK81617.1"/>
    </source>
</evidence>
<dbReference type="EMBL" id="QOQW01000001">
    <property type="protein sequence ID" value="RCK81617.1"/>
    <property type="molecule type" value="Genomic_DNA"/>
</dbReference>
<dbReference type="SMART" id="SM00304">
    <property type="entry name" value="HAMP"/>
    <property type="match status" value="1"/>
</dbReference>
<keyword evidence="5" id="KW-0808">Transferase</keyword>
<dbReference type="InterPro" id="IPR036097">
    <property type="entry name" value="HisK_dim/P_sf"/>
</dbReference>
<keyword evidence="10" id="KW-1133">Transmembrane helix</keyword>
<feature type="domain" description="HAMP" evidence="13">
    <location>
        <begin position="185"/>
        <end position="237"/>
    </location>
</feature>
<dbReference type="PROSITE" id="PS50109">
    <property type="entry name" value="HIS_KIN"/>
    <property type="match status" value="1"/>
</dbReference>
<comment type="catalytic activity">
    <reaction evidence="1">
        <text>ATP + protein L-histidine = ADP + protein N-phospho-L-histidine.</text>
        <dbReference type="EC" id="2.7.13.3"/>
    </reaction>
</comment>
<evidence type="ECO:0000256" key="9">
    <source>
        <dbReference type="ARBA" id="ARBA00023012"/>
    </source>
</evidence>
<evidence type="ECO:0000256" key="6">
    <source>
        <dbReference type="ARBA" id="ARBA00022741"/>
    </source>
</evidence>
<dbReference type="InterPro" id="IPR000014">
    <property type="entry name" value="PAS"/>
</dbReference>
<dbReference type="PRINTS" id="PR00344">
    <property type="entry name" value="BCTRLSENSOR"/>
</dbReference>
<dbReference type="CDD" id="cd00130">
    <property type="entry name" value="PAS"/>
    <property type="match status" value="1"/>
</dbReference>
<dbReference type="Pfam" id="PF00672">
    <property type="entry name" value="HAMP"/>
    <property type="match status" value="1"/>
</dbReference>
<protein>
    <recommendedName>
        <fullName evidence="3">histidine kinase</fullName>
        <ecNumber evidence="3">2.7.13.3</ecNumber>
    </recommendedName>
</protein>
<dbReference type="Proteomes" id="UP000252355">
    <property type="component" value="Unassembled WGS sequence"/>
</dbReference>
<feature type="transmembrane region" description="Helical" evidence="10">
    <location>
        <begin position="166"/>
        <end position="188"/>
    </location>
</feature>
<dbReference type="InterPro" id="IPR013656">
    <property type="entry name" value="PAS_4"/>
</dbReference>
<evidence type="ECO:0000256" key="8">
    <source>
        <dbReference type="ARBA" id="ARBA00022840"/>
    </source>
</evidence>
<dbReference type="PANTHER" id="PTHR43065:SF10">
    <property type="entry name" value="PEROXIDE STRESS-ACTIVATED HISTIDINE KINASE MAK3"/>
    <property type="match status" value="1"/>
</dbReference>
<dbReference type="Pfam" id="PF02518">
    <property type="entry name" value="HATPase_c"/>
    <property type="match status" value="1"/>
</dbReference>
<keyword evidence="8" id="KW-0067">ATP-binding</keyword>
<dbReference type="Pfam" id="PF00512">
    <property type="entry name" value="HisKA"/>
    <property type="match status" value="1"/>
</dbReference>
<dbReference type="PROSITE" id="PS50885">
    <property type="entry name" value="HAMP"/>
    <property type="match status" value="1"/>
</dbReference>
<dbReference type="InterPro" id="IPR029016">
    <property type="entry name" value="GAF-like_dom_sf"/>
</dbReference>
<dbReference type="CDD" id="cd00082">
    <property type="entry name" value="HisKA"/>
    <property type="match status" value="1"/>
</dbReference>
<evidence type="ECO:0000259" key="13">
    <source>
        <dbReference type="PROSITE" id="PS50885"/>
    </source>
</evidence>
<dbReference type="SUPFAM" id="SSF55874">
    <property type="entry name" value="ATPase domain of HSP90 chaperone/DNA topoisomerase II/histidine kinase"/>
    <property type="match status" value="1"/>
</dbReference>
<evidence type="ECO:0000259" key="12">
    <source>
        <dbReference type="PROSITE" id="PS50112"/>
    </source>
</evidence>
<dbReference type="InterPro" id="IPR036890">
    <property type="entry name" value="HATPase_C_sf"/>
</dbReference>
<comment type="subcellular location">
    <subcellularLocation>
        <location evidence="2">Membrane</location>
    </subcellularLocation>
</comment>
<dbReference type="InterPro" id="IPR003661">
    <property type="entry name" value="HisK_dim/P_dom"/>
</dbReference>
<dbReference type="InterPro" id="IPR003594">
    <property type="entry name" value="HATPase_dom"/>
</dbReference>
<gene>
    <name evidence="14" type="ORF">OZSIB_0751</name>
</gene>
<evidence type="ECO:0000256" key="2">
    <source>
        <dbReference type="ARBA" id="ARBA00004370"/>
    </source>
</evidence>
<dbReference type="CDD" id="cd06225">
    <property type="entry name" value="HAMP"/>
    <property type="match status" value="1"/>
</dbReference>
<dbReference type="SUPFAM" id="SSF55781">
    <property type="entry name" value="GAF domain-like"/>
    <property type="match status" value="1"/>
</dbReference>
<keyword evidence="10" id="KW-0812">Transmembrane</keyword>
<feature type="domain" description="PAS" evidence="12">
    <location>
        <begin position="397"/>
        <end position="467"/>
    </location>
</feature>
<feature type="domain" description="Histidine kinase" evidence="11">
    <location>
        <begin position="544"/>
        <end position="760"/>
    </location>
</feature>
<evidence type="ECO:0000256" key="4">
    <source>
        <dbReference type="ARBA" id="ARBA00022553"/>
    </source>
</evidence>
<dbReference type="SUPFAM" id="SSF47384">
    <property type="entry name" value="Homodimeric domain of signal transducing histidine kinase"/>
    <property type="match status" value="1"/>
</dbReference>
<keyword evidence="4" id="KW-0597">Phosphoprotein</keyword>
<evidence type="ECO:0000256" key="10">
    <source>
        <dbReference type="SAM" id="Phobius"/>
    </source>
</evidence>
<dbReference type="InterPro" id="IPR035965">
    <property type="entry name" value="PAS-like_dom_sf"/>
</dbReference>
<dbReference type="SMART" id="SM00091">
    <property type="entry name" value="PAS"/>
    <property type="match status" value="1"/>
</dbReference>